<gene>
    <name evidence="2" type="ORF">AWB68_06735</name>
</gene>
<proteinExistence type="predicted"/>
<reference evidence="2" key="1">
    <citation type="submission" date="2016-01" db="EMBL/GenBank/DDBJ databases">
        <authorList>
            <person name="Peeters C."/>
        </authorList>
    </citation>
    <scope>NUCLEOTIDE SEQUENCE [LARGE SCALE GENOMIC DNA]</scope>
    <source>
        <strain evidence="2">LMG 22940</strain>
    </source>
</reference>
<dbReference type="InterPro" id="IPR050483">
    <property type="entry name" value="CoA-transferase_III_domain"/>
</dbReference>
<keyword evidence="1" id="KW-0808">Transferase</keyword>
<dbReference type="PANTHER" id="PTHR48207:SF3">
    <property type="entry name" value="SUCCINATE--HYDROXYMETHYLGLUTARATE COA-TRANSFERASE"/>
    <property type="match status" value="1"/>
</dbReference>
<dbReference type="SUPFAM" id="SSF89796">
    <property type="entry name" value="CoA-transferase family III (CaiB/BaiF)"/>
    <property type="match status" value="1"/>
</dbReference>
<dbReference type="Pfam" id="PF02515">
    <property type="entry name" value="CoA_transf_3"/>
    <property type="match status" value="1"/>
</dbReference>
<dbReference type="EMBL" id="FCON02000130">
    <property type="protein sequence ID" value="SAL82997.1"/>
    <property type="molecule type" value="Genomic_DNA"/>
</dbReference>
<comment type="caution">
    <text evidence="2">The sequence shown here is derived from an EMBL/GenBank/DDBJ whole genome shotgun (WGS) entry which is preliminary data.</text>
</comment>
<keyword evidence="3" id="KW-1185">Reference proteome</keyword>
<dbReference type="InterPro" id="IPR003673">
    <property type="entry name" value="CoA-Trfase_fam_III"/>
</dbReference>
<dbReference type="Gene3D" id="3.40.50.10540">
    <property type="entry name" value="Crotonobetainyl-coa:carnitine coa-transferase, domain 1"/>
    <property type="match status" value="1"/>
</dbReference>
<dbReference type="AlphaFoldDB" id="A0A158KPF3"/>
<evidence type="ECO:0000313" key="3">
    <source>
        <dbReference type="Proteomes" id="UP000054770"/>
    </source>
</evidence>
<accession>A0A158KPF3</accession>
<name>A0A158KPF3_9BURK</name>
<organism evidence="2 3">
    <name type="scientific">Caballeronia choica</name>
    <dbReference type="NCBI Taxonomy" id="326476"/>
    <lineage>
        <taxon>Bacteria</taxon>
        <taxon>Pseudomonadati</taxon>
        <taxon>Pseudomonadota</taxon>
        <taxon>Betaproteobacteria</taxon>
        <taxon>Burkholderiales</taxon>
        <taxon>Burkholderiaceae</taxon>
        <taxon>Caballeronia</taxon>
    </lineage>
</organism>
<dbReference type="GO" id="GO:0008410">
    <property type="term" value="F:CoA-transferase activity"/>
    <property type="evidence" value="ECO:0007669"/>
    <property type="project" value="TreeGrafter"/>
</dbReference>
<evidence type="ECO:0000256" key="1">
    <source>
        <dbReference type="ARBA" id="ARBA00022679"/>
    </source>
</evidence>
<dbReference type="Proteomes" id="UP000054770">
    <property type="component" value="Unassembled WGS sequence"/>
</dbReference>
<evidence type="ECO:0000313" key="2">
    <source>
        <dbReference type="EMBL" id="SAL82997.1"/>
    </source>
</evidence>
<dbReference type="PANTHER" id="PTHR48207">
    <property type="entry name" value="SUCCINATE--HYDROXYMETHYLGLUTARATE COA-TRANSFERASE"/>
    <property type="match status" value="1"/>
</dbReference>
<dbReference type="RefSeq" id="WP_087648657.1">
    <property type="nucleotide sequence ID" value="NZ_FCON02000130.1"/>
</dbReference>
<sequence>MSHDRHNTPDNAPLKGLRVVEFGQYIAVPACGQMMAELGADVIKVEPPEGDAGRYAGWNRDHYGPIFSACNWSKRSVALDLRDPEERKDAFALACTADVVLQNYRPGVMQKLGLDAAALTDEVPRLVYGQVSGFGQTGPASRRAGFDIAAQAESGMMSINGDGDRDPTRVGFTVVDVMAANALTSGVLAALIRRSVSGRGGIVDVSLVDVAVSAMSSVWADYRLTGVVPARSGNGQTNATPAAEVMPTADGNVVISAYTKEHFARLCAALDRPEIAADPRFCENAARLKNREAMLVELRRATSRLSTADLCERLTRIGVVFGMVRTMDEISPGQAGVSADLFVKVHAAGREPMLLPGCPAAFHDYRRHEGRLPDIGEHTAEVLAELSLGRTGACAD</sequence>
<protein>
    <submittedName>
        <fullName evidence="2">Carnitine dehydratase</fullName>
    </submittedName>
</protein>
<dbReference type="InterPro" id="IPR023606">
    <property type="entry name" value="CoA-Trfase_III_dom_1_sf"/>
</dbReference>
<dbReference type="Gene3D" id="3.30.1540.10">
    <property type="entry name" value="formyl-coa transferase, domain 3"/>
    <property type="match status" value="1"/>
</dbReference>
<dbReference type="InterPro" id="IPR044855">
    <property type="entry name" value="CoA-Trfase_III_dom3_sf"/>
</dbReference>
<dbReference type="OrthoDB" id="9058532at2"/>